<name>A0A1H8CMY6_9FIRM</name>
<comment type="cofactor">
    <cofactor evidence="1">
        <name>Mg(2+)</name>
        <dbReference type="ChEBI" id="CHEBI:18420"/>
    </cofactor>
</comment>
<keyword evidence="2" id="KW-0378">Hydrolase</keyword>
<evidence type="ECO:0000313" key="4">
    <source>
        <dbReference type="EMBL" id="SEM95638.1"/>
    </source>
</evidence>
<protein>
    <submittedName>
        <fullName evidence="4">ADP-ribose pyrophosphatase</fullName>
    </submittedName>
</protein>
<dbReference type="PROSITE" id="PS51462">
    <property type="entry name" value="NUDIX"/>
    <property type="match status" value="1"/>
</dbReference>
<dbReference type="AlphaFoldDB" id="A0A1H8CMY6"/>
<dbReference type="Pfam" id="PF00293">
    <property type="entry name" value="NUDIX"/>
    <property type="match status" value="1"/>
</dbReference>
<dbReference type="FunFam" id="3.90.79.10:FF:000024">
    <property type="entry name" value="ADP-ribose pyrophosphatase"/>
    <property type="match status" value="1"/>
</dbReference>
<evidence type="ECO:0000313" key="5">
    <source>
        <dbReference type="Proteomes" id="UP000199158"/>
    </source>
</evidence>
<reference evidence="4 5" key="1">
    <citation type="submission" date="2016-10" db="EMBL/GenBank/DDBJ databases">
        <authorList>
            <person name="de Groot N.N."/>
        </authorList>
    </citation>
    <scope>NUCLEOTIDE SEQUENCE [LARGE SCALE GENOMIC DNA]</scope>
    <source>
        <strain evidence="4 5">CGMCC 1.5070</strain>
    </source>
</reference>
<dbReference type="InterPro" id="IPR015797">
    <property type="entry name" value="NUDIX_hydrolase-like_dom_sf"/>
</dbReference>
<dbReference type="PANTHER" id="PTHR11839:SF18">
    <property type="entry name" value="NUDIX HYDROLASE DOMAIN-CONTAINING PROTEIN"/>
    <property type="match status" value="1"/>
</dbReference>
<dbReference type="OrthoDB" id="9806150at2"/>
<dbReference type="RefSeq" id="WP_092754975.1">
    <property type="nucleotide sequence ID" value="NZ_FOCG01000002.1"/>
</dbReference>
<dbReference type="SUPFAM" id="SSF55811">
    <property type="entry name" value="Nudix"/>
    <property type="match status" value="1"/>
</dbReference>
<evidence type="ECO:0000256" key="2">
    <source>
        <dbReference type="ARBA" id="ARBA00022801"/>
    </source>
</evidence>
<proteinExistence type="predicted"/>
<dbReference type="GO" id="GO:0006753">
    <property type="term" value="P:nucleoside phosphate metabolic process"/>
    <property type="evidence" value="ECO:0007669"/>
    <property type="project" value="TreeGrafter"/>
</dbReference>
<dbReference type="GO" id="GO:0019693">
    <property type="term" value="P:ribose phosphate metabolic process"/>
    <property type="evidence" value="ECO:0007669"/>
    <property type="project" value="TreeGrafter"/>
</dbReference>
<gene>
    <name evidence="4" type="ORF">SAMN05216180_2200</name>
</gene>
<dbReference type="Gene3D" id="3.90.79.10">
    <property type="entry name" value="Nucleoside Triphosphate Pyrophosphohydrolase"/>
    <property type="match status" value="1"/>
</dbReference>
<dbReference type="EMBL" id="FOCG01000002">
    <property type="protein sequence ID" value="SEM95638.1"/>
    <property type="molecule type" value="Genomic_DNA"/>
</dbReference>
<dbReference type="InterPro" id="IPR000086">
    <property type="entry name" value="NUDIX_hydrolase_dom"/>
</dbReference>
<dbReference type="Proteomes" id="UP000199158">
    <property type="component" value="Unassembled WGS sequence"/>
</dbReference>
<evidence type="ECO:0000256" key="1">
    <source>
        <dbReference type="ARBA" id="ARBA00001946"/>
    </source>
</evidence>
<dbReference type="STRING" id="474960.SAMN05216180_2200"/>
<evidence type="ECO:0000259" key="3">
    <source>
        <dbReference type="PROSITE" id="PS51462"/>
    </source>
</evidence>
<dbReference type="GO" id="GO:0016787">
    <property type="term" value="F:hydrolase activity"/>
    <property type="evidence" value="ECO:0007669"/>
    <property type="project" value="UniProtKB-KW"/>
</dbReference>
<sequence length="181" mass="20599">MKLFEKPLSTEQLFKGRVITLRKDMVELENGNVTSREVIEHPGGVAVAAIDDGGKLLMVRQFRYPFAQALLEIPAGKLEYGEDAFACGKRELEEETGYVAETYCSLGQLLPTPAYDNEIIHLYFAKDLSKTKQHLDADEFLYVEKIPFEKAVEMVLNNEIRDAKTQIAILKTKLFRERNVL</sequence>
<feature type="domain" description="Nudix hydrolase" evidence="3">
    <location>
        <begin position="40"/>
        <end position="168"/>
    </location>
</feature>
<dbReference type="GO" id="GO:0005829">
    <property type="term" value="C:cytosol"/>
    <property type="evidence" value="ECO:0007669"/>
    <property type="project" value="TreeGrafter"/>
</dbReference>
<accession>A0A1H8CMY6</accession>
<organism evidence="4 5">
    <name type="scientific">Hydrogenoanaerobacterium saccharovorans</name>
    <dbReference type="NCBI Taxonomy" id="474960"/>
    <lineage>
        <taxon>Bacteria</taxon>
        <taxon>Bacillati</taxon>
        <taxon>Bacillota</taxon>
        <taxon>Clostridia</taxon>
        <taxon>Eubacteriales</taxon>
        <taxon>Oscillospiraceae</taxon>
        <taxon>Hydrogenoanaerobacterium</taxon>
    </lineage>
</organism>
<dbReference type="PANTHER" id="PTHR11839">
    <property type="entry name" value="UDP/ADP-SUGAR PYROPHOSPHATASE"/>
    <property type="match status" value="1"/>
</dbReference>
<keyword evidence="5" id="KW-1185">Reference proteome</keyword>